<feature type="transmembrane region" description="Helical" evidence="5">
    <location>
        <begin position="20"/>
        <end position="38"/>
    </location>
</feature>
<comment type="caution">
    <text evidence="7">The sequence shown here is derived from an EMBL/GenBank/DDBJ whole genome shotgun (WGS) entry which is preliminary data.</text>
</comment>
<evidence type="ECO:0000256" key="1">
    <source>
        <dbReference type="ARBA" id="ARBA00022723"/>
    </source>
</evidence>
<dbReference type="InterPro" id="IPR011989">
    <property type="entry name" value="ARM-like"/>
</dbReference>
<keyword evidence="8" id="KW-1185">Reference proteome</keyword>
<evidence type="ECO:0000313" key="7">
    <source>
        <dbReference type="EMBL" id="CDH48987.1"/>
    </source>
</evidence>
<evidence type="ECO:0000256" key="5">
    <source>
        <dbReference type="SAM" id="Phobius"/>
    </source>
</evidence>
<dbReference type="Proteomes" id="UP000027586">
    <property type="component" value="Unassembled WGS sequence"/>
</dbReference>
<evidence type="ECO:0000256" key="2">
    <source>
        <dbReference type="ARBA" id="ARBA00022771"/>
    </source>
</evidence>
<gene>
    <name evidence="7" type="ORF">LCOR_00750.1</name>
</gene>
<name>A0A068RH65_9FUNG</name>
<dbReference type="GO" id="GO:0005737">
    <property type="term" value="C:cytoplasm"/>
    <property type="evidence" value="ECO:0007669"/>
    <property type="project" value="TreeGrafter"/>
</dbReference>
<dbReference type="OrthoDB" id="2967263at2759"/>
<proteinExistence type="predicted"/>
<accession>A0A068RH65</accession>
<dbReference type="Gene3D" id="2.60.120.920">
    <property type="match status" value="1"/>
</dbReference>
<dbReference type="VEuPathDB" id="FungiDB:LCOR_00750.1"/>
<dbReference type="SUPFAM" id="SSF48371">
    <property type="entry name" value="ARM repeat"/>
    <property type="match status" value="1"/>
</dbReference>
<dbReference type="InterPro" id="IPR045129">
    <property type="entry name" value="RNF123/RKP/RSPRY1"/>
</dbReference>
<dbReference type="InterPro" id="IPR003877">
    <property type="entry name" value="SPRY_dom"/>
</dbReference>
<organism evidence="7 8">
    <name type="scientific">Lichtheimia corymbifera JMRC:FSU:9682</name>
    <dbReference type="NCBI Taxonomy" id="1263082"/>
    <lineage>
        <taxon>Eukaryota</taxon>
        <taxon>Fungi</taxon>
        <taxon>Fungi incertae sedis</taxon>
        <taxon>Mucoromycota</taxon>
        <taxon>Mucoromycotina</taxon>
        <taxon>Mucoromycetes</taxon>
        <taxon>Mucorales</taxon>
        <taxon>Lichtheimiaceae</taxon>
        <taxon>Lichtheimia</taxon>
    </lineage>
</organism>
<evidence type="ECO:0000256" key="3">
    <source>
        <dbReference type="ARBA" id="ARBA00022833"/>
    </source>
</evidence>
<keyword evidence="2" id="KW-0863">Zinc-finger</keyword>
<dbReference type="PROSITE" id="PS50188">
    <property type="entry name" value="B302_SPRY"/>
    <property type="match status" value="1"/>
</dbReference>
<keyword evidence="5" id="KW-1133">Transmembrane helix</keyword>
<dbReference type="GO" id="GO:0008270">
    <property type="term" value="F:zinc ion binding"/>
    <property type="evidence" value="ECO:0007669"/>
    <property type="project" value="UniProtKB-KW"/>
</dbReference>
<dbReference type="PANTHER" id="PTHR13363:SF5">
    <property type="entry name" value="E3 UBIQUITIN-PROTEIN LIGASE RNF123"/>
    <property type="match status" value="1"/>
</dbReference>
<dbReference type="InterPro" id="IPR001870">
    <property type="entry name" value="B30.2/SPRY"/>
</dbReference>
<feature type="compositionally biased region" description="Low complexity" evidence="4">
    <location>
        <begin position="600"/>
        <end position="610"/>
    </location>
</feature>
<feature type="compositionally biased region" description="Acidic residues" evidence="4">
    <location>
        <begin position="828"/>
        <end position="843"/>
    </location>
</feature>
<dbReference type="InterPro" id="IPR000225">
    <property type="entry name" value="Armadillo"/>
</dbReference>
<keyword evidence="5" id="KW-0812">Transmembrane</keyword>
<keyword evidence="5" id="KW-0472">Membrane</keyword>
<dbReference type="PANTHER" id="PTHR13363">
    <property type="entry name" value="RING FINGER AND SRY DOMAIN-CONTAINING"/>
    <property type="match status" value="1"/>
</dbReference>
<evidence type="ECO:0000313" key="8">
    <source>
        <dbReference type="Proteomes" id="UP000027586"/>
    </source>
</evidence>
<dbReference type="SMART" id="SM00185">
    <property type="entry name" value="ARM"/>
    <property type="match status" value="2"/>
</dbReference>
<dbReference type="GO" id="GO:0051603">
    <property type="term" value="P:proteolysis involved in protein catabolic process"/>
    <property type="evidence" value="ECO:0007669"/>
    <property type="project" value="TreeGrafter"/>
</dbReference>
<dbReference type="InterPro" id="IPR013320">
    <property type="entry name" value="ConA-like_dom_sf"/>
</dbReference>
<reference evidence="7" key="1">
    <citation type="submission" date="2013-08" db="EMBL/GenBank/DDBJ databases">
        <title>Gene expansion shapes genome architecture in the human pathogen Lichtheimia corymbifera: an evolutionary genomics analysis in the ancient terrestrial Mucorales (Mucoromycotina).</title>
        <authorList>
            <person name="Schwartze V.U."/>
            <person name="Winter S."/>
            <person name="Shelest E."/>
            <person name="Marcet-Houben M."/>
            <person name="Horn F."/>
            <person name="Wehner S."/>
            <person name="Hoffmann K."/>
            <person name="Riege K."/>
            <person name="Sammeth M."/>
            <person name="Nowrousian M."/>
            <person name="Valiante V."/>
            <person name="Linde J."/>
            <person name="Jacobsen I.D."/>
            <person name="Marz M."/>
            <person name="Brakhage A.A."/>
            <person name="Gabaldon T."/>
            <person name="Bocker S."/>
            <person name="Voigt K."/>
        </authorList>
    </citation>
    <scope>NUCLEOTIDE SEQUENCE [LARGE SCALE GENOMIC DNA]</scope>
    <source>
        <strain evidence="7">FSU 9682</strain>
    </source>
</reference>
<feature type="domain" description="B30.2/SPRY" evidence="6">
    <location>
        <begin position="989"/>
        <end position="1185"/>
    </location>
</feature>
<dbReference type="GO" id="GO:0004842">
    <property type="term" value="F:ubiquitin-protein transferase activity"/>
    <property type="evidence" value="ECO:0007669"/>
    <property type="project" value="InterPro"/>
</dbReference>
<keyword evidence="1" id="KW-0479">Metal-binding</keyword>
<dbReference type="Gene3D" id="1.25.10.10">
    <property type="entry name" value="Leucine-rich Repeat Variant"/>
    <property type="match status" value="2"/>
</dbReference>
<dbReference type="SUPFAM" id="SSF49899">
    <property type="entry name" value="Concanavalin A-like lectins/glucanases"/>
    <property type="match status" value="1"/>
</dbReference>
<evidence type="ECO:0000256" key="4">
    <source>
        <dbReference type="SAM" id="MobiDB-lite"/>
    </source>
</evidence>
<keyword evidence="3" id="KW-0862">Zinc</keyword>
<feature type="region of interest" description="Disordered" evidence="4">
    <location>
        <begin position="804"/>
        <end position="848"/>
    </location>
</feature>
<dbReference type="Pfam" id="PF00622">
    <property type="entry name" value="SPRY"/>
    <property type="match status" value="1"/>
</dbReference>
<dbReference type="InterPro" id="IPR016024">
    <property type="entry name" value="ARM-type_fold"/>
</dbReference>
<feature type="compositionally biased region" description="Low complexity" evidence="4">
    <location>
        <begin position="805"/>
        <end position="820"/>
    </location>
</feature>
<evidence type="ECO:0000259" key="6">
    <source>
        <dbReference type="PROSITE" id="PS50188"/>
    </source>
</evidence>
<dbReference type="EMBL" id="CBTN010000002">
    <property type="protein sequence ID" value="CDH48987.1"/>
    <property type="molecule type" value="Genomic_DNA"/>
</dbReference>
<protein>
    <submittedName>
        <fullName evidence="7">Spry domain containing protein</fullName>
    </submittedName>
</protein>
<feature type="region of interest" description="Disordered" evidence="4">
    <location>
        <begin position="588"/>
        <end position="630"/>
    </location>
</feature>
<dbReference type="SMART" id="SM00449">
    <property type="entry name" value="SPRY"/>
    <property type="match status" value="1"/>
</dbReference>
<dbReference type="InterPro" id="IPR043136">
    <property type="entry name" value="B30.2/SPRY_sf"/>
</dbReference>
<dbReference type="STRING" id="1263082.A0A068RH65"/>
<sequence>MRPPHRSFGNAKDSLSPANATFYFLSGMAAVFMAYSIYSNVKSFRERNAVYTSRRKREVMRQEANKRVEDSIPLKSLALLTQSSNASIQSGAVKIVLDRAMSETYLPVIVQACKKESPLDTREKAVSSLHLLTRRDSNRPALLAAGVLDILVETLKDTEPPMSESAQRYAAVAICDLIQGSDGCKCYIVELEILDSIKRILTSTTIRNNELRYWTLMILYQITRTEPFPKILIQEGFVAVLAQMARMTYGNTNMPKFCIQSLVRIVSNVEVGEAKSILEELLDYKVIDLISISLRAGKRIYTEDNGVISNMSTKEDLELVYWAAGLMHEFVVKDVALQSFREIRGLHSILNALLGAEEIYISRVVLRTIKYMAYGQAAERFRREMIESGMVQKIMRSLTLDDDDVRYWSVLCINTVAAQVESHQDIIGSNEFKLFLELTVSRKVHVAIFSSEILSLICCITSNCTILEPYVDEVVSSLNNLLSYDELDVQYNAAGAVFNLMSMRDDFACHVKDQCQDTLISMCVASTHERVQLTCAKALMMMTIKFPSITSRVIYQVIKPLINTSIEISRHALPIVLIQTVLATSGHHGDTARHQRKQHISNNITISSNIPMDDNELYQSDSSSSSSATDESNMTSLFMKFELPIGARIQFVGALSALRILLENRDVFGNVVSGTEDEALLADMTKMDDILEDGTLRNYDVKTRHSTRLADLNEVMTDNLPNEYIPSASPAPPPLSSMTSSDTLPDSVRRLAETLMMLALHPVLNAWGAQRSDLQLDNAAMQEEAARQWYYDVIAWLKQSTAVITSRQTPSPSQRSSTRPKTYAPSDSSDDSELEYDEDEDGDGQPFIMTKKVESAAERLGETRRKGEEHDSTIVDEVMAAGQPLHFAKLYSGFASRAWMLLRSLVRYGSIRHFLVHEMNIVEAMIYIFQNCRPLSDHVLTCLGTMICADPACMIPKSAMQVMAISIWRSAQVPMTQKRSFHFYARLILTFATRCISPASACDNHPAFVEIDLHRRSKYCLLNYETRLEARNDSWTFETVRATHHTPPRDSEQWSLSPTHKYAFETVLATEGLMQVGWVSEDFGIDPEGGTGVGDDAFSYGYDGCRVKKWHKQDQNRRKSYGQRWAVGDTITCCLDLDQGEMRYYQNGQDLGVAFTDVDTSKVWYPAISLSTGQESRFRFGGALDKLRFLPEGYTSLSQLALPPISIELPPPQVRRRHTIESEKSDEVDRLTSAMEQMTFDVTPHEMDGSEEPSLRPIRVGKFEDDVPPTTAQPMRILNSRAVSRDDQSILPSLYFEMAIAYYDKKLTNDDELDGTIVVGMQSLHEDSHVRLEYQHMHKQATVLQGMTAQTESFAMDIADGDVVGMLYIQERNAIYITLNGSIMVIVDLLPASEGGDHFLPFLPYRSGDVKTHVNYGDELFRWQRANSMSAKEKMRRYLGQLLS</sequence>